<name>C2XRN5_BACMY</name>
<proteinExistence type="predicted"/>
<reference evidence="1" key="1">
    <citation type="journal article" date="2012" name="Genome Res.">
        <title>Genomic characterization of the Bacillus cereus sensu lato species: Backdrop to the evolution of Bacillus anthracis.</title>
        <authorList>
            <person name="Zwick M.E."/>
            <person name="Joseph S.J."/>
            <person name="Didelot X."/>
            <person name="Chen P.E."/>
            <person name="Bishop-Lilly K.A."/>
            <person name="Stewart A.C."/>
            <person name="Willner K."/>
            <person name="Nolan N."/>
            <person name="Lentz S."/>
            <person name="Thomason M.K."/>
            <person name="Sozhamannan S."/>
            <person name="Mateczun A.J."/>
            <person name="Du L."/>
            <person name="Read T.D."/>
        </authorList>
    </citation>
    <scope>NUCLEOTIDE SEQUENCE [LARGE SCALE GENOMIC DNA]</scope>
    <source>
        <strain evidence="1">AH603</strain>
    </source>
</reference>
<protein>
    <submittedName>
        <fullName evidence="1">Uncharacterized protein</fullName>
    </submittedName>
</protein>
<sequence length="268" mass="30047">MFVERNMAKVRKYSSLYSWLAIKQDKRLLFKSQKKQGKIYDNLGDEDVNKKGDNVSSNSKNTIGRITYNSEDVNIHARNIREDTAVSGYNKKVEISLTSNVREGDSSSTTAQSAIKTANIAIAVGNELYRNPTVNAGSGIEALILSRELGEDKNPSEDSYAIYYFNIPNEVSLSNAEVVLLSDQGNTIVSREIKGEKEDIVGVKKEVERKLNEIGETDYVRVEVKSKDPSLHTYYVITYSKKPTGVVTIDASLSDRVYNAKTKELYYE</sequence>
<comment type="caution">
    <text evidence="1">The sequence shown here is derived from an EMBL/GenBank/DDBJ whole genome shotgun (WGS) entry which is preliminary data.</text>
</comment>
<dbReference type="AlphaFoldDB" id="C2XRN5"/>
<dbReference type="EMBL" id="ACMP01000050">
    <property type="protein sequence ID" value="EEL71682.1"/>
    <property type="molecule type" value="Genomic_DNA"/>
</dbReference>
<organism evidence="1">
    <name type="scientific">Bacillus mycoides</name>
    <dbReference type="NCBI Taxonomy" id="1405"/>
    <lineage>
        <taxon>Bacteria</taxon>
        <taxon>Bacillati</taxon>
        <taxon>Bacillota</taxon>
        <taxon>Bacilli</taxon>
        <taxon>Bacillales</taxon>
        <taxon>Bacillaceae</taxon>
        <taxon>Bacillus</taxon>
        <taxon>Bacillus cereus group</taxon>
    </lineage>
</organism>
<gene>
    <name evidence="1" type="ORF">bcere0026_13490</name>
</gene>
<dbReference type="Proteomes" id="UP000001753">
    <property type="component" value="Chromosome"/>
</dbReference>
<evidence type="ECO:0000313" key="1">
    <source>
        <dbReference type="EMBL" id="EEL71682.1"/>
    </source>
</evidence>
<accession>C2XRN5</accession>
<dbReference type="HOGENOM" id="CLU_1060288_0_0_9"/>